<dbReference type="InterPro" id="IPR013370">
    <property type="entry name" value="Chloromuconate_cycloisomerase"/>
</dbReference>
<dbReference type="Gene3D" id="3.30.390.10">
    <property type="entry name" value="Enolase-like, N-terminal domain"/>
    <property type="match status" value="1"/>
</dbReference>
<evidence type="ECO:0000256" key="2">
    <source>
        <dbReference type="ARBA" id="ARBA00005211"/>
    </source>
</evidence>
<gene>
    <name evidence="10" type="ORF">HNR59_003932</name>
</gene>
<evidence type="ECO:0000256" key="5">
    <source>
        <dbReference type="ARBA" id="ARBA00022797"/>
    </source>
</evidence>
<keyword evidence="6" id="KW-0464">Manganese</keyword>
<dbReference type="EC" id="5.5.1.1" evidence="10"/>
<dbReference type="InterPro" id="IPR029017">
    <property type="entry name" value="Enolase-like_N"/>
</dbReference>
<dbReference type="Pfam" id="PF13378">
    <property type="entry name" value="MR_MLE_C"/>
    <property type="match status" value="1"/>
</dbReference>
<keyword evidence="7 10" id="KW-0413">Isomerase</keyword>
<dbReference type="InterPro" id="IPR029065">
    <property type="entry name" value="Enolase_C-like"/>
</dbReference>
<dbReference type="SFLD" id="SFLDG00180">
    <property type="entry name" value="muconate_cycloisomerase"/>
    <property type="match status" value="1"/>
</dbReference>
<dbReference type="AlphaFoldDB" id="A0A7W9VXU1"/>
<comment type="pathway">
    <text evidence="2">Aromatic compound metabolism.</text>
</comment>
<evidence type="ECO:0000256" key="3">
    <source>
        <dbReference type="ARBA" id="ARBA00008031"/>
    </source>
</evidence>
<evidence type="ECO:0000313" key="10">
    <source>
        <dbReference type="EMBL" id="MBB6014537.1"/>
    </source>
</evidence>
<dbReference type="PANTHER" id="PTHR48073">
    <property type="entry name" value="O-SUCCINYLBENZOATE SYNTHASE-RELATED"/>
    <property type="match status" value="1"/>
</dbReference>
<dbReference type="Pfam" id="PF02746">
    <property type="entry name" value="MR_MLE_N"/>
    <property type="match status" value="1"/>
</dbReference>
<evidence type="ECO:0000259" key="9">
    <source>
        <dbReference type="SMART" id="SM00922"/>
    </source>
</evidence>
<dbReference type="PANTHER" id="PTHR48073:SF2">
    <property type="entry name" value="O-SUCCINYLBENZOATE SYNTHASE"/>
    <property type="match status" value="1"/>
</dbReference>
<evidence type="ECO:0000256" key="4">
    <source>
        <dbReference type="ARBA" id="ARBA00022723"/>
    </source>
</evidence>
<dbReference type="GO" id="GO:0016854">
    <property type="term" value="F:racemase and epimerase activity"/>
    <property type="evidence" value="ECO:0007669"/>
    <property type="project" value="UniProtKB-ARBA"/>
</dbReference>
<dbReference type="Proteomes" id="UP000533306">
    <property type="component" value="Unassembled WGS sequence"/>
</dbReference>
<dbReference type="InterPro" id="IPR013341">
    <property type="entry name" value="Mandelate_racemase_N_dom"/>
</dbReference>
<dbReference type="Gene3D" id="3.20.20.120">
    <property type="entry name" value="Enolase-like C-terminal domain"/>
    <property type="match status" value="1"/>
</dbReference>
<reference evidence="10 11" key="1">
    <citation type="submission" date="2020-08" db="EMBL/GenBank/DDBJ databases">
        <title>Genomic Encyclopedia of Type Strains, Phase IV (KMG-IV): sequencing the most valuable type-strain genomes for metagenomic binning, comparative biology and taxonomic classification.</title>
        <authorList>
            <person name="Goeker M."/>
        </authorList>
    </citation>
    <scope>NUCLEOTIDE SEQUENCE [LARGE SCALE GENOMIC DNA]</scope>
    <source>
        <strain evidence="10 11">DSM 11099</strain>
    </source>
</reference>
<dbReference type="SMART" id="SM00922">
    <property type="entry name" value="MR_MLE"/>
    <property type="match status" value="1"/>
</dbReference>
<dbReference type="GO" id="GO:0018849">
    <property type="term" value="F:muconate cycloisomerase activity"/>
    <property type="evidence" value="ECO:0007669"/>
    <property type="project" value="UniProtKB-EC"/>
</dbReference>
<dbReference type="GO" id="GO:0006518">
    <property type="term" value="P:peptide metabolic process"/>
    <property type="evidence" value="ECO:0007669"/>
    <property type="project" value="UniProtKB-ARBA"/>
</dbReference>
<dbReference type="InterPro" id="IPR013342">
    <property type="entry name" value="Mandelate_racemase_C"/>
</dbReference>
<evidence type="ECO:0000256" key="8">
    <source>
        <dbReference type="PIRSR" id="PIRSR613370-1"/>
    </source>
</evidence>
<dbReference type="GO" id="GO:0018850">
    <property type="term" value="F:chloromuconate cycloisomerase activity"/>
    <property type="evidence" value="ECO:0007669"/>
    <property type="project" value="UniProtKB-EC"/>
</dbReference>
<dbReference type="RefSeq" id="WP_183832764.1">
    <property type="nucleotide sequence ID" value="NZ_JACHEU010000006.1"/>
</dbReference>
<dbReference type="InterPro" id="IPR036849">
    <property type="entry name" value="Enolase-like_C_sf"/>
</dbReference>
<dbReference type="GO" id="GO:0030145">
    <property type="term" value="F:manganese ion binding"/>
    <property type="evidence" value="ECO:0007669"/>
    <property type="project" value="InterPro"/>
</dbReference>
<organism evidence="10 11">
    <name type="scientific">Aquamicrobium lusatiense</name>
    <dbReference type="NCBI Taxonomy" id="89772"/>
    <lineage>
        <taxon>Bacteria</taxon>
        <taxon>Pseudomonadati</taxon>
        <taxon>Pseudomonadota</taxon>
        <taxon>Alphaproteobacteria</taxon>
        <taxon>Hyphomicrobiales</taxon>
        <taxon>Phyllobacteriaceae</taxon>
        <taxon>Aquamicrobium</taxon>
    </lineage>
</organism>
<proteinExistence type="inferred from homology"/>
<dbReference type="PROSITE" id="PS00909">
    <property type="entry name" value="MR_MLE_2"/>
    <property type="match status" value="1"/>
</dbReference>
<sequence>MLTTLDTIPEVARIDRVQTTIVDLPFRRLQKFARFEARNQSSLLIRINTSCGAEGIGEAIVPCGPWWSGDSIEAMQITIERYLAPALIGQNPYDIDRLMSELGGLVRDNRFAKAGVEMALMDLVGKLLDVPCQVLLGGMRRDACPVAWPIASGDAARDADEIEAMLASGRASAFKVKMGATRIRDDIVRIERLACAIDGRAGLRVDPNESWTEIEALGALSELARIGVELIEQPLERRAIDASARLAAKSPVPIMIDEGVQTEADTIEVVRKHAAHLISLKLMKAGGMRASKRMADIAEAAGIPLYLGTFLETSLGTAAGLHLGAGVGLLPLGGEIIGPMLLAEDIAANPVSYRNGAAQLPEGPGLGIELDEDRVRRFTRA</sequence>
<keyword evidence="5" id="KW-0058">Aromatic hydrocarbons catabolism</keyword>
<comment type="caution">
    <text evidence="10">The sequence shown here is derived from an EMBL/GenBank/DDBJ whole genome shotgun (WGS) entry which is preliminary data.</text>
</comment>
<dbReference type="SFLD" id="SFLDS00001">
    <property type="entry name" value="Enolase"/>
    <property type="match status" value="1"/>
</dbReference>
<dbReference type="EMBL" id="JACHEU010000006">
    <property type="protein sequence ID" value="MBB6014537.1"/>
    <property type="molecule type" value="Genomic_DNA"/>
</dbReference>
<feature type="domain" description="Mandelate racemase/muconate lactonizing enzyme C-terminal" evidence="9">
    <location>
        <begin position="155"/>
        <end position="253"/>
    </location>
</feature>
<evidence type="ECO:0000256" key="1">
    <source>
        <dbReference type="ARBA" id="ARBA00001936"/>
    </source>
</evidence>
<evidence type="ECO:0000256" key="7">
    <source>
        <dbReference type="ARBA" id="ARBA00023235"/>
    </source>
</evidence>
<protein>
    <submittedName>
        <fullName evidence="10">Muconate cycloisomerase/chloromuconate cycloisomerase</fullName>
        <ecNumber evidence="10">5.5.1.1</ecNumber>
        <ecNumber evidence="10">5.5.1.7</ecNumber>
    </submittedName>
</protein>
<dbReference type="NCBIfam" id="TIGR02534">
    <property type="entry name" value="mucon_cyclo"/>
    <property type="match status" value="1"/>
</dbReference>
<feature type="active site" description="Proton acceptor" evidence="8">
    <location>
        <position position="177"/>
    </location>
</feature>
<dbReference type="GO" id="GO:0009063">
    <property type="term" value="P:amino acid catabolic process"/>
    <property type="evidence" value="ECO:0007669"/>
    <property type="project" value="InterPro"/>
</dbReference>
<evidence type="ECO:0000256" key="6">
    <source>
        <dbReference type="ARBA" id="ARBA00023211"/>
    </source>
</evidence>
<keyword evidence="4" id="KW-0479">Metal-binding</keyword>
<keyword evidence="11" id="KW-1185">Reference proteome</keyword>
<dbReference type="SFLD" id="SFLDG01258">
    <property type="entry name" value="(chloro)muconate_cycloisomeras"/>
    <property type="match status" value="1"/>
</dbReference>
<comment type="similarity">
    <text evidence="3">Belongs to the mandelate racemase/muconate lactonizing enzyme family.</text>
</comment>
<dbReference type="SUPFAM" id="SSF54826">
    <property type="entry name" value="Enolase N-terminal domain-like"/>
    <property type="match status" value="1"/>
</dbReference>
<comment type="cofactor">
    <cofactor evidence="1">
        <name>Mn(2+)</name>
        <dbReference type="ChEBI" id="CHEBI:29035"/>
    </cofactor>
</comment>
<dbReference type="SUPFAM" id="SSF51604">
    <property type="entry name" value="Enolase C-terminal domain-like"/>
    <property type="match status" value="1"/>
</dbReference>
<accession>A0A7W9VXU1</accession>
<dbReference type="InterPro" id="IPR018110">
    <property type="entry name" value="Mandel_Rmase/mucon_lact_enz_CS"/>
</dbReference>
<dbReference type="EC" id="5.5.1.7" evidence="10"/>
<feature type="active site" description="Proton donor" evidence="8">
    <location>
        <position position="335"/>
    </location>
</feature>
<dbReference type="GO" id="GO:0000287">
    <property type="term" value="F:magnesium ion binding"/>
    <property type="evidence" value="ECO:0007669"/>
    <property type="project" value="UniProtKB-ARBA"/>
</dbReference>
<name>A0A7W9VXU1_9HYPH</name>
<evidence type="ECO:0000313" key="11">
    <source>
        <dbReference type="Proteomes" id="UP000533306"/>
    </source>
</evidence>